<dbReference type="GO" id="GO:0016887">
    <property type="term" value="F:ATP hydrolysis activity"/>
    <property type="evidence" value="ECO:0007669"/>
    <property type="project" value="InterPro"/>
</dbReference>
<dbReference type="SUPFAM" id="SSF52540">
    <property type="entry name" value="P-loop containing nucleoside triphosphate hydrolases"/>
    <property type="match status" value="1"/>
</dbReference>
<evidence type="ECO:0000256" key="10">
    <source>
        <dbReference type="ARBA" id="ARBA00023136"/>
    </source>
</evidence>
<evidence type="ECO:0000256" key="11">
    <source>
        <dbReference type="SAM" id="Phobius"/>
    </source>
</evidence>
<comment type="similarity">
    <text evidence="2">Belongs to the ABC transporter superfamily. ABCB family. MHC peptide exporter (TC 3.A.1.209) subfamily.</text>
</comment>
<evidence type="ECO:0000256" key="3">
    <source>
        <dbReference type="ARBA" id="ARBA00022448"/>
    </source>
</evidence>
<feature type="transmembrane region" description="Helical" evidence="11">
    <location>
        <begin position="101"/>
        <end position="121"/>
    </location>
</feature>
<dbReference type="InterPro" id="IPR027417">
    <property type="entry name" value="P-loop_NTPase"/>
</dbReference>
<sequence>MKAAMAMCVFACLFLCVDVCVVLSLGVARLLVQHAFVTMWVGGLLRWGLLLLVTCYYPDSPAWMRSFEGFQTVTVHCLLYPAYGTLLWACGRSTVELFWGWQTWQGLLQGYAVMALSLLLWTRYVRSIFSKASAPARTKGQGSIQRLLSYVTPFRYRFIAIIFLVFISSLGEMAIPYYTGKITDWIMKEDEPEAFSNAIKIMSILTIMSAVFEFLCDLIYNITMSLIHTSIQKQVFECVLKQEVAFFDHTSTGEIVSRITTDTNTMSESLSEELNILIWYSMRLLFLYGFMLLLSVRLSIFTVLGLPIIWIIPEFSGRFLQGHSVKVQDSLAKANKVATETFSCMKTVKSFANEDGETERYRMHLEATYALNKVEAAAYTASTWTNSMSNLALKVSILYYGGQLVAGRDVSSGDLVAFVLYELQFSSALEALISYYPHVKKAIGASEKIFEYVDRKPDIPPEGTLAPDALEGHVRFNNVTFAYPSRPGENILKGACLELKPGKITALVGPSDGGKSTIVRLLDRFYHPQSGEILLDGKPLQSYREQYLHEKISVVAQEPMLFARSITENIRYGKEDVTDEEVEAAAKLAHAHKFISDFPKGYDTDTGEKGSKVSGGQRQRIAIARALIRRPQILVLDDATSDLDTESEHMVYQALLRDSSRRTVLLITHRASGAQIAEHVLFLRAGEVVEQGTHDDLVRKNGAYAEFLRQQNTTFHRYTDAEAADLQRLILNLHLSLC</sequence>
<reference evidence="15" key="2">
    <citation type="journal article" date="2017" name="Sci. Adv.">
        <title>A tail of two voltages: Proteomic comparison of the three electric organs of the electric eel.</title>
        <authorList>
            <person name="Traeger L.L."/>
            <person name="Sabat G."/>
            <person name="Barrett-Wilt G.A."/>
            <person name="Wells G.B."/>
            <person name="Sussman M.R."/>
        </authorList>
    </citation>
    <scope>NUCLEOTIDE SEQUENCE [LARGE SCALE GENOMIC DNA]</scope>
</reference>
<dbReference type="PANTHER" id="PTHR43394">
    <property type="entry name" value="ATP-DEPENDENT PERMEASE MDL1, MITOCHONDRIAL"/>
    <property type="match status" value="1"/>
</dbReference>
<evidence type="ECO:0000256" key="9">
    <source>
        <dbReference type="ARBA" id="ARBA00022989"/>
    </source>
</evidence>
<dbReference type="GeneTree" id="ENSGT00940000159023"/>
<dbReference type="InterPro" id="IPR011527">
    <property type="entry name" value="ABC1_TM_dom"/>
</dbReference>
<dbReference type="OMA" id="LTMPLMD"/>
<evidence type="ECO:0000313" key="14">
    <source>
        <dbReference type="Ensembl" id="ENSEEEP00000005691.2"/>
    </source>
</evidence>
<keyword evidence="15" id="KW-1185">Reference proteome</keyword>
<evidence type="ECO:0000256" key="2">
    <source>
        <dbReference type="ARBA" id="ARBA00006493"/>
    </source>
</evidence>
<dbReference type="Pfam" id="PF00005">
    <property type="entry name" value="ABC_tran"/>
    <property type="match status" value="1"/>
</dbReference>
<evidence type="ECO:0000256" key="1">
    <source>
        <dbReference type="ARBA" id="ARBA00004127"/>
    </source>
</evidence>
<evidence type="ECO:0000256" key="8">
    <source>
        <dbReference type="ARBA" id="ARBA00022967"/>
    </source>
</evidence>
<keyword evidence="9 11" id="KW-1133">Transmembrane helix</keyword>
<keyword evidence="7" id="KW-0571">Peptide transport</keyword>
<feature type="domain" description="ABC transporter" evidence="12">
    <location>
        <begin position="474"/>
        <end position="710"/>
    </location>
</feature>
<keyword evidence="3" id="KW-0813">Transport</keyword>
<comment type="subcellular location">
    <subcellularLocation>
        <location evidence="1">Endomembrane system</location>
        <topology evidence="1">Multi-pass membrane protein</topology>
    </subcellularLocation>
</comment>
<accession>A0A4W4E249</accession>
<evidence type="ECO:0000313" key="15">
    <source>
        <dbReference type="Proteomes" id="UP000314983"/>
    </source>
</evidence>
<reference evidence="14" key="4">
    <citation type="submission" date="2025-08" db="UniProtKB">
        <authorList>
            <consortium name="Ensembl"/>
        </authorList>
    </citation>
    <scope>IDENTIFICATION</scope>
</reference>
<feature type="transmembrane region" description="Helical" evidence="11">
    <location>
        <begin position="34"/>
        <end position="57"/>
    </location>
</feature>
<name>A0A4W4E249_ELEEL</name>
<dbReference type="SUPFAM" id="SSF90123">
    <property type="entry name" value="ABC transporter transmembrane region"/>
    <property type="match status" value="1"/>
</dbReference>
<evidence type="ECO:0008006" key="16">
    <source>
        <dbReference type="Google" id="ProtNLM"/>
    </source>
</evidence>
<gene>
    <name evidence="14" type="primary">TAP1</name>
</gene>
<feature type="domain" description="ABC transmembrane type-1" evidence="13">
    <location>
        <begin position="159"/>
        <end position="441"/>
    </location>
</feature>
<feature type="transmembrane region" description="Helical" evidence="11">
    <location>
        <begin position="198"/>
        <end position="220"/>
    </location>
</feature>
<dbReference type="InterPro" id="IPR036640">
    <property type="entry name" value="ABC1_TM_sf"/>
</dbReference>
<dbReference type="InterPro" id="IPR039421">
    <property type="entry name" value="Type_1_exporter"/>
</dbReference>
<dbReference type="CDD" id="cd18589">
    <property type="entry name" value="ABC_6TM_TAP1"/>
    <property type="match status" value="1"/>
</dbReference>
<protein>
    <recommendedName>
        <fullName evidence="16">Transporter 1, ATP-binding cassette, sub-family B (MDR/TAP)</fullName>
    </recommendedName>
</protein>
<dbReference type="PANTHER" id="PTHR43394:SF13">
    <property type="entry name" value="ANTIGEN PEPTIDE TRANSPORTER 1"/>
    <property type="match status" value="1"/>
</dbReference>
<keyword evidence="7" id="KW-0653">Protein transport</keyword>
<organism evidence="14 15">
    <name type="scientific">Electrophorus electricus</name>
    <name type="common">Electric eel</name>
    <name type="synonym">Gymnotus electricus</name>
    <dbReference type="NCBI Taxonomy" id="8005"/>
    <lineage>
        <taxon>Eukaryota</taxon>
        <taxon>Metazoa</taxon>
        <taxon>Chordata</taxon>
        <taxon>Craniata</taxon>
        <taxon>Vertebrata</taxon>
        <taxon>Euteleostomi</taxon>
        <taxon>Actinopterygii</taxon>
        <taxon>Neopterygii</taxon>
        <taxon>Teleostei</taxon>
        <taxon>Ostariophysi</taxon>
        <taxon>Gymnotiformes</taxon>
        <taxon>Gymnotoidei</taxon>
        <taxon>Gymnotidae</taxon>
        <taxon>Electrophorus</taxon>
    </lineage>
</organism>
<dbReference type="FunFam" id="1.20.1560.10:FF:000215">
    <property type="entry name" value="ABC transporter B family member 4"/>
    <property type="match status" value="1"/>
</dbReference>
<dbReference type="InterPro" id="IPR017871">
    <property type="entry name" value="ABC_transporter-like_CS"/>
</dbReference>
<feature type="transmembrane region" description="Helical" evidence="11">
    <location>
        <begin position="156"/>
        <end position="178"/>
    </location>
</feature>
<dbReference type="GO" id="GO:0016020">
    <property type="term" value="C:membrane"/>
    <property type="evidence" value="ECO:0007669"/>
    <property type="project" value="InterPro"/>
</dbReference>
<dbReference type="Gene3D" id="1.20.1560.10">
    <property type="entry name" value="ABC transporter type 1, transmembrane domain"/>
    <property type="match status" value="1"/>
</dbReference>
<reference evidence="15" key="1">
    <citation type="journal article" date="2014" name="Science">
        <title>Nonhuman genetics. Genomic basis for the convergent evolution of electric organs.</title>
        <authorList>
            <person name="Gallant J.R."/>
            <person name="Traeger L.L."/>
            <person name="Volkening J.D."/>
            <person name="Moffett H."/>
            <person name="Chen P.H."/>
            <person name="Novina C.D."/>
            <person name="Phillips G.N.Jr."/>
            <person name="Anand R."/>
            <person name="Wells G.B."/>
            <person name="Pinch M."/>
            <person name="Guth R."/>
            <person name="Unguez G.A."/>
            <person name="Albert J.S."/>
            <person name="Zakon H.H."/>
            <person name="Samanta M.P."/>
            <person name="Sussman M.R."/>
        </authorList>
    </citation>
    <scope>NUCLEOTIDE SEQUENCE [LARGE SCALE GENOMIC DNA]</scope>
</reference>
<dbReference type="SMART" id="SM00382">
    <property type="entry name" value="AAA"/>
    <property type="match status" value="1"/>
</dbReference>
<keyword evidence="4 11" id="KW-0812">Transmembrane</keyword>
<proteinExistence type="inferred from homology"/>
<dbReference type="STRING" id="8005.ENSEEEP00000005691"/>
<dbReference type="AlphaFoldDB" id="A0A4W4E249"/>
<keyword evidence="6" id="KW-0067">ATP-binding</keyword>
<dbReference type="PROSITE" id="PS50929">
    <property type="entry name" value="ABC_TM1F"/>
    <property type="match status" value="1"/>
</dbReference>
<keyword evidence="8" id="KW-1278">Translocase</keyword>
<dbReference type="GO" id="GO:0012505">
    <property type="term" value="C:endomembrane system"/>
    <property type="evidence" value="ECO:0007669"/>
    <property type="project" value="UniProtKB-SubCell"/>
</dbReference>
<dbReference type="PROSITE" id="PS00211">
    <property type="entry name" value="ABC_TRANSPORTER_1"/>
    <property type="match status" value="1"/>
</dbReference>
<feature type="transmembrane region" description="Helical" evidence="11">
    <location>
        <begin position="69"/>
        <end position="89"/>
    </location>
</feature>
<evidence type="ECO:0000259" key="12">
    <source>
        <dbReference type="PROSITE" id="PS50893"/>
    </source>
</evidence>
<evidence type="ECO:0000256" key="4">
    <source>
        <dbReference type="ARBA" id="ARBA00022692"/>
    </source>
</evidence>
<dbReference type="GO" id="GO:0015421">
    <property type="term" value="F:ABC-type oligopeptide transporter activity"/>
    <property type="evidence" value="ECO:0007669"/>
    <property type="project" value="TreeGrafter"/>
</dbReference>
<dbReference type="Ensembl" id="ENSEEET00000005768.2">
    <property type="protein sequence ID" value="ENSEEEP00000005691.2"/>
    <property type="gene ID" value="ENSEEEG00000002995.2"/>
</dbReference>
<dbReference type="PRINTS" id="PR01896">
    <property type="entry name" value="TAP1PROTEIN"/>
</dbReference>
<evidence type="ECO:0000256" key="5">
    <source>
        <dbReference type="ARBA" id="ARBA00022741"/>
    </source>
</evidence>
<dbReference type="InterPro" id="IPR003593">
    <property type="entry name" value="AAA+_ATPase"/>
</dbReference>
<dbReference type="FunFam" id="3.40.50.300:FF:000140">
    <property type="entry name" value="Lipid A export ATP-binding/permease protein MsbA"/>
    <property type="match status" value="1"/>
</dbReference>
<dbReference type="Gene3D" id="3.40.50.300">
    <property type="entry name" value="P-loop containing nucleotide triphosphate hydrolases"/>
    <property type="match status" value="1"/>
</dbReference>
<dbReference type="PROSITE" id="PS50893">
    <property type="entry name" value="ABC_TRANSPORTER_2"/>
    <property type="match status" value="1"/>
</dbReference>
<reference evidence="14" key="3">
    <citation type="submission" date="2020-05" db="EMBL/GenBank/DDBJ databases">
        <title>Electrophorus electricus (electric eel) genome, fEleEle1, primary haplotype.</title>
        <authorList>
            <person name="Myers G."/>
            <person name="Meyer A."/>
            <person name="Fedrigo O."/>
            <person name="Formenti G."/>
            <person name="Rhie A."/>
            <person name="Tracey A."/>
            <person name="Sims Y."/>
            <person name="Jarvis E.D."/>
        </authorList>
    </citation>
    <scope>NUCLEOTIDE SEQUENCE [LARGE SCALE GENOMIC DNA]</scope>
</reference>
<dbReference type="InterPro" id="IPR003439">
    <property type="entry name" value="ABC_transporter-like_ATP-bd"/>
</dbReference>
<dbReference type="Proteomes" id="UP000314983">
    <property type="component" value="Chromosome 5"/>
</dbReference>
<dbReference type="Pfam" id="PF00664">
    <property type="entry name" value="ABC_membrane"/>
    <property type="match status" value="1"/>
</dbReference>
<keyword evidence="10 11" id="KW-0472">Membrane</keyword>
<reference evidence="14" key="5">
    <citation type="submission" date="2025-09" db="UniProtKB">
        <authorList>
            <consortium name="Ensembl"/>
        </authorList>
    </citation>
    <scope>IDENTIFICATION</scope>
</reference>
<evidence type="ECO:0000256" key="6">
    <source>
        <dbReference type="ARBA" id="ARBA00022840"/>
    </source>
</evidence>
<feature type="transmembrane region" description="Helical" evidence="11">
    <location>
        <begin position="285"/>
        <end position="312"/>
    </location>
</feature>
<dbReference type="GO" id="GO:0005524">
    <property type="term" value="F:ATP binding"/>
    <property type="evidence" value="ECO:0007669"/>
    <property type="project" value="UniProtKB-KW"/>
</dbReference>
<evidence type="ECO:0000256" key="7">
    <source>
        <dbReference type="ARBA" id="ARBA00022856"/>
    </source>
</evidence>
<keyword evidence="5" id="KW-0547">Nucleotide-binding</keyword>
<evidence type="ECO:0000259" key="13">
    <source>
        <dbReference type="PROSITE" id="PS50929"/>
    </source>
</evidence>